<reference evidence="3 4" key="1">
    <citation type="journal article" date="2018" name="BMC Genomics">
        <title>Genomic comparison of Trypanosoma conorhini and Trypanosoma rangeli to Trypanosoma cruzi strains of high and low virulence.</title>
        <authorList>
            <person name="Bradwell K.R."/>
            <person name="Koparde V.N."/>
            <person name="Matveyev A.V."/>
            <person name="Serrano M.G."/>
            <person name="Alves J.M."/>
            <person name="Parikh H."/>
            <person name="Huang B."/>
            <person name="Lee V."/>
            <person name="Espinosa-Alvarez O."/>
            <person name="Ortiz P.A."/>
            <person name="Costa-Martins A.G."/>
            <person name="Teixeira M.M."/>
            <person name="Buck G.A."/>
        </authorList>
    </citation>
    <scope>NUCLEOTIDE SEQUENCE [LARGE SCALE GENOMIC DNA]</scope>
    <source>
        <strain evidence="3 4">AM80</strain>
    </source>
</reference>
<dbReference type="GO" id="GO:0000146">
    <property type="term" value="F:microfilament motor activity"/>
    <property type="evidence" value="ECO:0007669"/>
    <property type="project" value="TreeGrafter"/>
</dbReference>
<dbReference type="RefSeq" id="XP_029241737.1">
    <property type="nucleotide sequence ID" value="XM_029378353.1"/>
</dbReference>
<feature type="region of interest" description="Disordered" evidence="2">
    <location>
        <begin position="1"/>
        <end position="46"/>
    </location>
</feature>
<dbReference type="GO" id="GO:0005737">
    <property type="term" value="C:cytoplasm"/>
    <property type="evidence" value="ECO:0007669"/>
    <property type="project" value="TreeGrafter"/>
</dbReference>
<feature type="coiled-coil region" evidence="1">
    <location>
        <begin position="423"/>
        <end position="477"/>
    </location>
</feature>
<gene>
    <name evidence="3" type="ORF">TraAM80_01301</name>
</gene>
<sequence length="776" mass="85748">MHVPHTDGPTKGASASADPHDAKNSDKHNKDKCQRETSLSFDDVEELSRRREQLCSDVETSLARIAEIQAWVHGASKSDDTTEATARDAQQRQQVKGAMEALTAARAALWAVPTRFWNDLRGLRRPPLAVAVVVQAAVCLLGEQLYISWDHCRSIRGLPRRLVKRDPSAVTAVLIAAVRRRDFDSTWTFDRVVRVHPTLGPLHRWITAMLRASEAALAAAAGAVEDVVSEECGMKSATAAAETAALMREMEEHAEYVRMARDELAAIDALLTDVAYEAERLSLSAATPCSSPKACSNTAASSTEPSRQPSERQEPQDAEACDTSPPPCSSSSTAAAVSFIVPRLQLEACRAGSANGGPGMVANAADSDAGPSLRARFEELRTTPRIRSPRLGRPITGYRAHSVGGLRGRMARVSPGAISPRGGAALLQERADLLQRVHDLEDKLKEAYHRNPSMAEFQLMRDEMTAAKQELLALRAEHSQLLGQTKRYALHRINVSRERKAEGKACDDSDAAAMTISTLEEMLHVAHARIRQLEMQDTLSALRTLNDASATPEQRDGLAQAVGASPPSAPATLPTGGDVCGAGVFVAAPQQQQKRLDDMLRELQMQQGALAVAEERLNQEMHFHHATRQRMHQLQEELKSVWRRLESAEYQLKVALEEREDHVEAAGDATAHRSASQRSRLGAASLHHELKQLRQRELESRQMVERLRVELDTLKQRQAEERQRSKELRAARAVMLARLEKTFAESLRRQECDLRAIPEALTRARKEMEQLNVQRR</sequence>
<dbReference type="Gene3D" id="1.20.920.20">
    <property type="match status" value="1"/>
</dbReference>
<evidence type="ECO:0000313" key="4">
    <source>
        <dbReference type="Proteomes" id="UP000283634"/>
    </source>
</evidence>
<keyword evidence="1" id="KW-0175">Coiled coil</keyword>
<accession>A0A3S5ISD7</accession>
<feature type="coiled-coil region" evidence="1">
    <location>
        <begin position="690"/>
        <end position="731"/>
    </location>
</feature>
<dbReference type="VEuPathDB" id="TriTrypDB:TRSC58_00899"/>
<dbReference type="OMA" id="RMQGNIA"/>
<dbReference type="GeneID" id="40325234"/>
<dbReference type="OrthoDB" id="248597at2759"/>
<evidence type="ECO:0000313" key="3">
    <source>
        <dbReference type="EMBL" id="RNF10740.1"/>
    </source>
</evidence>
<protein>
    <submittedName>
        <fullName evidence="3">Uncharacterized protein</fullName>
    </submittedName>
</protein>
<feature type="compositionally biased region" description="Polar residues" evidence="2">
    <location>
        <begin position="287"/>
        <end position="308"/>
    </location>
</feature>
<dbReference type="PANTHER" id="PTHR45615:SF40">
    <property type="entry name" value="MYOSIN HEAVY CHAIN, NON-MUSCLE"/>
    <property type="match status" value="1"/>
</dbReference>
<feature type="region of interest" description="Disordered" evidence="2">
    <location>
        <begin position="287"/>
        <end position="329"/>
    </location>
</feature>
<dbReference type="Proteomes" id="UP000283634">
    <property type="component" value="Unassembled WGS sequence"/>
</dbReference>
<dbReference type="PANTHER" id="PTHR45615">
    <property type="entry name" value="MYOSIN HEAVY CHAIN, NON-MUSCLE"/>
    <property type="match status" value="1"/>
</dbReference>
<evidence type="ECO:0000256" key="1">
    <source>
        <dbReference type="SAM" id="Coils"/>
    </source>
</evidence>
<organism evidence="3 4">
    <name type="scientific">Trypanosoma rangeli</name>
    <dbReference type="NCBI Taxonomy" id="5698"/>
    <lineage>
        <taxon>Eukaryota</taxon>
        <taxon>Discoba</taxon>
        <taxon>Euglenozoa</taxon>
        <taxon>Kinetoplastea</taxon>
        <taxon>Metakinetoplastina</taxon>
        <taxon>Trypanosomatida</taxon>
        <taxon>Trypanosomatidae</taxon>
        <taxon>Trypanosoma</taxon>
        <taxon>Herpetosoma</taxon>
    </lineage>
</organism>
<evidence type="ECO:0000256" key="2">
    <source>
        <dbReference type="SAM" id="MobiDB-lite"/>
    </source>
</evidence>
<proteinExistence type="predicted"/>
<dbReference type="GO" id="GO:0016460">
    <property type="term" value="C:myosin II complex"/>
    <property type="evidence" value="ECO:0007669"/>
    <property type="project" value="TreeGrafter"/>
</dbReference>
<keyword evidence="4" id="KW-1185">Reference proteome</keyword>
<dbReference type="EMBL" id="MKGL01000027">
    <property type="protein sequence ID" value="RNF10740.1"/>
    <property type="molecule type" value="Genomic_DNA"/>
</dbReference>
<feature type="compositionally biased region" description="Basic and acidic residues" evidence="2">
    <location>
        <begin position="18"/>
        <end position="35"/>
    </location>
</feature>
<name>A0A3S5ISD7_TRYRA</name>
<dbReference type="GO" id="GO:0051015">
    <property type="term" value="F:actin filament binding"/>
    <property type="evidence" value="ECO:0007669"/>
    <property type="project" value="TreeGrafter"/>
</dbReference>
<comment type="caution">
    <text evidence="3">The sequence shown here is derived from an EMBL/GenBank/DDBJ whole genome shotgun (WGS) entry which is preliminary data.</text>
</comment>
<dbReference type="GO" id="GO:0032982">
    <property type="term" value="C:myosin filament"/>
    <property type="evidence" value="ECO:0007669"/>
    <property type="project" value="TreeGrafter"/>
</dbReference>
<dbReference type="AlphaFoldDB" id="A0A3S5ISD7"/>